<keyword evidence="2" id="KW-0472">Membrane</keyword>
<dbReference type="SUPFAM" id="SSF53474">
    <property type="entry name" value="alpha/beta-Hydrolases"/>
    <property type="match status" value="1"/>
</dbReference>
<dbReference type="InterPro" id="IPR013094">
    <property type="entry name" value="AB_hydrolase_3"/>
</dbReference>
<evidence type="ECO:0000256" key="2">
    <source>
        <dbReference type="SAM" id="Phobius"/>
    </source>
</evidence>
<dbReference type="GO" id="GO:0016787">
    <property type="term" value="F:hydrolase activity"/>
    <property type="evidence" value="ECO:0007669"/>
    <property type="project" value="UniProtKB-KW"/>
</dbReference>
<gene>
    <name evidence="4" type="ORF">EYC82_00730</name>
</gene>
<evidence type="ECO:0000259" key="3">
    <source>
        <dbReference type="Pfam" id="PF07859"/>
    </source>
</evidence>
<dbReference type="Pfam" id="PF07859">
    <property type="entry name" value="Abhydrolase_3"/>
    <property type="match status" value="1"/>
</dbReference>
<accession>A0ABT3T0U3</accession>
<protein>
    <submittedName>
        <fullName evidence="4">Alpha/beta hydrolase</fullName>
    </submittedName>
</protein>
<dbReference type="InterPro" id="IPR050300">
    <property type="entry name" value="GDXG_lipolytic_enzyme"/>
</dbReference>
<dbReference type="Proteomes" id="UP001143304">
    <property type="component" value="Unassembled WGS sequence"/>
</dbReference>
<dbReference type="EMBL" id="SHNO01000001">
    <property type="protein sequence ID" value="MCX2975877.1"/>
    <property type="molecule type" value="Genomic_DNA"/>
</dbReference>
<keyword evidence="1 4" id="KW-0378">Hydrolase</keyword>
<feature type="domain" description="Alpha/beta hydrolase fold-3" evidence="3">
    <location>
        <begin position="78"/>
        <end position="283"/>
    </location>
</feature>
<dbReference type="PANTHER" id="PTHR48081">
    <property type="entry name" value="AB HYDROLASE SUPERFAMILY PROTEIN C4A8.06C"/>
    <property type="match status" value="1"/>
</dbReference>
<comment type="caution">
    <text evidence="4">The sequence shown here is derived from an EMBL/GenBank/DDBJ whole genome shotgun (WGS) entry which is preliminary data.</text>
</comment>
<dbReference type="PANTHER" id="PTHR48081:SF8">
    <property type="entry name" value="ALPHA_BETA HYDROLASE FOLD-3 DOMAIN-CONTAINING PROTEIN-RELATED"/>
    <property type="match status" value="1"/>
</dbReference>
<evidence type="ECO:0000313" key="5">
    <source>
        <dbReference type="Proteomes" id="UP001143304"/>
    </source>
</evidence>
<evidence type="ECO:0000313" key="4">
    <source>
        <dbReference type="EMBL" id="MCX2975877.1"/>
    </source>
</evidence>
<keyword evidence="2" id="KW-1133">Transmembrane helix</keyword>
<dbReference type="RefSeq" id="WP_341475046.1">
    <property type="nucleotide sequence ID" value="NZ_SHNO01000001.1"/>
</dbReference>
<name>A0ABT3T0U3_9GAMM</name>
<keyword evidence="2" id="KW-0812">Transmembrane</keyword>
<proteinExistence type="predicted"/>
<sequence>MSQQYDIHPDFRKFPRITIGFTAPVMFLVNLLMRLQCFFAVRKLSLKVNNYRCQRKDGSHLDILTMTPPVIDKLAPALIYYHGGGFGISYSSLHLQNCERYAIEAGCIVVFVDYRLGPKHPFPFGFDDSYDALQWTIDRAEELGIDPSRIALGGDSAGGALAAGVAQKARDTGLTSPCAQLLIYPVMDNSCSTPSATQFEDVPLWNAKSNRNMWQMYLARYPQGEAPLYAAPGFGDVQSLPPSYVETAEFDPLRDEGKDYASKLTSAGIDVVRNDTLQTIHGYDGMAKNMIAKESMLQRIAFLKDNFGH</sequence>
<reference evidence="4" key="1">
    <citation type="submission" date="2019-02" db="EMBL/GenBank/DDBJ databases">
        <authorList>
            <person name="Li S.-H."/>
        </authorList>
    </citation>
    <scope>NUCLEOTIDE SEQUENCE</scope>
    <source>
        <strain evidence="4">IMCC11814</strain>
    </source>
</reference>
<dbReference type="InterPro" id="IPR029058">
    <property type="entry name" value="AB_hydrolase_fold"/>
</dbReference>
<dbReference type="Gene3D" id="3.40.50.1820">
    <property type="entry name" value="alpha/beta hydrolase"/>
    <property type="match status" value="1"/>
</dbReference>
<organism evidence="4 5">
    <name type="scientific">Candidatus Marimicrobium litorale</name>
    <dbReference type="NCBI Taxonomy" id="2518991"/>
    <lineage>
        <taxon>Bacteria</taxon>
        <taxon>Pseudomonadati</taxon>
        <taxon>Pseudomonadota</taxon>
        <taxon>Gammaproteobacteria</taxon>
        <taxon>Cellvibrionales</taxon>
        <taxon>Halieaceae</taxon>
        <taxon>Marimicrobium</taxon>
    </lineage>
</organism>
<feature type="transmembrane region" description="Helical" evidence="2">
    <location>
        <begin position="14"/>
        <end position="33"/>
    </location>
</feature>
<evidence type="ECO:0000256" key="1">
    <source>
        <dbReference type="ARBA" id="ARBA00022801"/>
    </source>
</evidence>
<keyword evidence="5" id="KW-1185">Reference proteome</keyword>